<reference evidence="2 3" key="1">
    <citation type="journal article" date="2009" name="Nat. Genet.">
        <title>The genome of the cucumber, Cucumis sativus L.</title>
        <authorList>
            <person name="Huang S."/>
            <person name="Li R."/>
            <person name="Zhang Z."/>
            <person name="Li L."/>
            <person name="Gu X."/>
            <person name="Fan W."/>
            <person name="Lucas W.J."/>
            <person name="Wang X."/>
            <person name="Xie B."/>
            <person name="Ni P."/>
            <person name="Ren Y."/>
            <person name="Zhu H."/>
            <person name="Li J."/>
            <person name="Lin K."/>
            <person name="Jin W."/>
            <person name="Fei Z."/>
            <person name="Li G."/>
            <person name="Staub J."/>
            <person name="Kilian A."/>
            <person name="van der Vossen E.A."/>
            <person name="Wu Y."/>
            <person name="Guo J."/>
            <person name="He J."/>
            <person name="Jia Z."/>
            <person name="Ren Y."/>
            <person name="Tian G."/>
            <person name="Lu Y."/>
            <person name="Ruan J."/>
            <person name="Qian W."/>
            <person name="Wang M."/>
            <person name="Huang Q."/>
            <person name="Li B."/>
            <person name="Xuan Z."/>
            <person name="Cao J."/>
            <person name="Asan"/>
            <person name="Wu Z."/>
            <person name="Zhang J."/>
            <person name="Cai Q."/>
            <person name="Bai Y."/>
            <person name="Zhao B."/>
            <person name="Han Y."/>
            <person name="Li Y."/>
            <person name="Li X."/>
            <person name="Wang S."/>
            <person name="Shi Q."/>
            <person name="Liu S."/>
            <person name="Cho W.K."/>
            <person name="Kim J.Y."/>
            <person name="Xu Y."/>
            <person name="Heller-Uszynska K."/>
            <person name="Miao H."/>
            <person name="Cheng Z."/>
            <person name="Zhang S."/>
            <person name="Wu J."/>
            <person name="Yang Y."/>
            <person name="Kang H."/>
            <person name="Li M."/>
            <person name="Liang H."/>
            <person name="Ren X."/>
            <person name="Shi Z."/>
            <person name="Wen M."/>
            <person name="Jian M."/>
            <person name="Yang H."/>
            <person name="Zhang G."/>
            <person name="Yang Z."/>
            <person name="Chen R."/>
            <person name="Liu S."/>
            <person name="Li J."/>
            <person name="Ma L."/>
            <person name="Liu H."/>
            <person name="Zhou Y."/>
            <person name="Zhao J."/>
            <person name="Fang X."/>
            <person name="Li G."/>
            <person name="Fang L."/>
            <person name="Li Y."/>
            <person name="Liu D."/>
            <person name="Zheng H."/>
            <person name="Zhang Y."/>
            <person name="Qin N."/>
            <person name="Li Z."/>
            <person name="Yang G."/>
            <person name="Yang S."/>
            <person name="Bolund L."/>
            <person name="Kristiansen K."/>
            <person name="Zheng H."/>
            <person name="Li S."/>
            <person name="Zhang X."/>
            <person name="Yang H."/>
            <person name="Wang J."/>
            <person name="Sun R."/>
            <person name="Zhang B."/>
            <person name="Jiang S."/>
            <person name="Wang J."/>
            <person name="Du Y."/>
            <person name="Li S."/>
        </authorList>
    </citation>
    <scope>NUCLEOTIDE SEQUENCE [LARGE SCALE GENOMIC DNA]</scope>
    <source>
        <strain evidence="3">cv. 9930</strain>
    </source>
</reference>
<name>A0A0A0KGH4_CUCSA</name>
<dbReference type="EMBL" id="CM002927">
    <property type="protein sequence ID" value="KGN47944.1"/>
    <property type="molecule type" value="Genomic_DNA"/>
</dbReference>
<keyword evidence="1" id="KW-0812">Transmembrane</keyword>
<reference evidence="2 3" key="4">
    <citation type="journal article" date="2011" name="BMC Genomics">
        <title>RNA-Seq improves annotation of protein-coding genes in the cucumber genome.</title>
        <authorList>
            <person name="Li Z."/>
            <person name="Zhang Z."/>
            <person name="Yan P."/>
            <person name="Huang S."/>
            <person name="Fei Z."/>
            <person name="Lin K."/>
        </authorList>
    </citation>
    <scope>NUCLEOTIDE SEQUENCE [LARGE SCALE GENOMIC DNA]</scope>
    <source>
        <strain evidence="3">cv. 9930</strain>
    </source>
</reference>
<sequence length="90" mass="10366">MSGAVLRLEPFSLALPRTRWYSKTGWLSISFGSLFLLYYVHREKTRIVHSILRVLHINCQTFKIPALLTLLHSHSLNILFDVCGYFGLST</sequence>
<evidence type="ECO:0000313" key="2">
    <source>
        <dbReference type="EMBL" id="KGN47944.1"/>
    </source>
</evidence>
<dbReference type="Proteomes" id="UP000029981">
    <property type="component" value="Chromosome 6"/>
</dbReference>
<reference evidence="2 3" key="3">
    <citation type="journal article" date="2010" name="BMC Genomics">
        <title>Transcriptome sequencing and comparative analysis of cucumber flowers with different sex types.</title>
        <authorList>
            <person name="Guo S."/>
            <person name="Zheng Y."/>
            <person name="Joung J.G."/>
            <person name="Liu S."/>
            <person name="Zhang Z."/>
            <person name="Crasta O.R."/>
            <person name="Sobral B.W."/>
            <person name="Xu Y."/>
            <person name="Huang S."/>
            <person name="Fei Z."/>
        </authorList>
    </citation>
    <scope>NUCLEOTIDE SEQUENCE [LARGE SCALE GENOMIC DNA]</scope>
    <source>
        <strain evidence="3">cv. 9930</strain>
    </source>
</reference>
<dbReference type="Gramene" id="KGN47944">
    <property type="protein sequence ID" value="KGN47944"/>
    <property type="gene ID" value="Csa_6G418920"/>
</dbReference>
<evidence type="ECO:0000256" key="1">
    <source>
        <dbReference type="SAM" id="Phobius"/>
    </source>
</evidence>
<evidence type="ECO:0000313" key="3">
    <source>
        <dbReference type="Proteomes" id="UP000029981"/>
    </source>
</evidence>
<dbReference type="AlphaFoldDB" id="A0A0A0KGH4"/>
<keyword evidence="1" id="KW-1133">Transmembrane helix</keyword>
<keyword evidence="1" id="KW-0472">Membrane</keyword>
<keyword evidence="3" id="KW-1185">Reference proteome</keyword>
<feature type="transmembrane region" description="Helical" evidence="1">
    <location>
        <begin position="20"/>
        <end position="40"/>
    </location>
</feature>
<organism evidence="2 3">
    <name type="scientific">Cucumis sativus</name>
    <name type="common">Cucumber</name>
    <dbReference type="NCBI Taxonomy" id="3659"/>
    <lineage>
        <taxon>Eukaryota</taxon>
        <taxon>Viridiplantae</taxon>
        <taxon>Streptophyta</taxon>
        <taxon>Embryophyta</taxon>
        <taxon>Tracheophyta</taxon>
        <taxon>Spermatophyta</taxon>
        <taxon>Magnoliopsida</taxon>
        <taxon>eudicotyledons</taxon>
        <taxon>Gunneridae</taxon>
        <taxon>Pentapetalae</taxon>
        <taxon>rosids</taxon>
        <taxon>fabids</taxon>
        <taxon>Cucurbitales</taxon>
        <taxon>Cucurbitaceae</taxon>
        <taxon>Benincaseae</taxon>
        <taxon>Cucumis</taxon>
    </lineage>
</organism>
<protein>
    <submittedName>
        <fullName evidence="2">Uncharacterized protein</fullName>
    </submittedName>
</protein>
<proteinExistence type="predicted"/>
<gene>
    <name evidence="2" type="ORF">Csa_6G418920</name>
</gene>
<reference evidence="2 3" key="2">
    <citation type="journal article" date="2009" name="PLoS ONE">
        <title>An integrated genetic and cytogenetic map of the cucumber genome.</title>
        <authorList>
            <person name="Ren Y."/>
            <person name="Zhang Z."/>
            <person name="Liu J."/>
            <person name="Staub J.E."/>
            <person name="Han Y."/>
            <person name="Cheng Z."/>
            <person name="Li X."/>
            <person name="Lu J."/>
            <person name="Miao H."/>
            <person name="Kang H."/>
            <person name="Xie B."/>
            <person name="Gu X."/>
            <person name="Wang X."/>
            <person name="Du Y."/>
            <person name="Jin W."/>
            <person name="Huang S."/>
        </authorList>
    </citation>
    <scope>NUCLEOTIDE SEQUENCE [LARGE SCALE GENOMIC DNA]</scope>
    <source>
        <strain evidence="3">cv. 9930</strain>
    </source>
</reference>
<accession>A0A0A0KGH4</accession>